<proteinExistence type="predicted"/>
<keyword evidence="2" id="KW-1185">Reference proteome</keyword>
<evidence type="ECO:0000313" key="1">
    <source>
        <dbReference type="EMBL" id="TPE46059.1"/>
    </source>
</evidence>
<gene>
    <name evidence="1" type="ORF">FJM65_01565</name>
</gene>
<dbReference type="Proteomes" id="UP000316727">
    <property type="component" value="Unassembled WGS sequence"/>
</dbReference>
<dbReference type="EMBL" id="VFRQ01000001">
    <property type="protein sequence ID" value="TPE46059.1"/>
    <property type="molecule type" value="Genomic_DNA"/>
</dbReference>
<sequence>MKKTSTPLQYVGLLALSVAAISCESSDRKQEGLAGTHPELAEELAEDSLTVPYSDTTGGGLYDRYRITTEQYLNSGHYGVGNMYRGKLAPLDEASHPDAKTYRTMLRKGLEEGINFAGKYTVVSVGCGTACQLHYVVDNQTGKVLDKLQGSMGAHYSADSRLFILNPPDSTVNYDACNNCSPEAYVFENGKFRKLPKQ</sequence>
<organism evidence="1 2">
    <name type="scientific">Pontibacter mangrovi</name>
    <dbReference type="NCBI Taxonomy" id="2589816"/>
    <lineage>
        <taxon>Bacteria</taxon>
        <taxon>Pseudomonadati</taxon>
        <taxon>Bacteroidota</taxon>
        <taxon>Cytophagia</taxon>
        <taxon>Cytophagales</taxon>
        <taxon>Hymenobacteraceae</taxon>
        <taxon>Pontibacter</taxon>
    </lineage>
</organism>
<evidence type="ECO:0000313" key="2">
    <source>
        <dbReference type="Proteomes" id="UP000316727"/>
    </source>
</evidence>
<dbReference type="OrthoDB" id="8757135at2"/>
<dbReference type="AlphaFoldDB" id="A0A501W8W6"/>
<protein>
    <submittedName>
        <fullName evidence="1">Uncharacterized protein</fullName>
    </submittedName>
</protein>
<dbReference type="RefSeq" id="WP_140618696.1">
    <property type="nucleotide sequence ID" value="NZ_VFRQ01000001.1"/>
</dbReference>
<dbReference type="PROSITE" id="PS51257">
    <property type="entry name" value="PROKAR_LIPOPROTEIN"/>
    <property type="match status" value="1"/>
</dbReference>
<reference evidence="1 2" key="1">
    <citation type="submission" date="2019-06" db="EMBL/GenBank/DDBJ databases">
        <title>A novel bacterium of genus Pontibacter, isolated from marine sediment.</title>
        <authorList>
            <person name="Huang H."/>
            <person name="Mo K."/>
            <person name="Hu Y."/>
        </authorList>
    </citation>
    <scope>NUCLEOTIDE SEQUENCE [LARGE SCALE GENOMIC DNA]</scope>
    <source>
        <strain evidence="1 2">HB172049</strain>
    </source>
</reference>
<accession>A0A501W8W6</accession>
<comment type="caution">
    <text evidence="1">The sequence shown here is derived from an EMBL/GenBank/DDBJ whole genome shotgun (WGS) entry which is preliminary data.</text>
</comment>
<name>A0A501W8W6_9BACT</name>